<proteinExistence type="predicted"/>
<reference evidence="1 2" key="1">
    <citation type="submission" date="2020-02" db="EMBL/GenBank/DDBJ databases">
        <authorList>
            <person name="Nakashima L.G."/>
            <person name="Cayabyab B.C.A.M.I.L.L."/>
            <person name="Fett S.N."/>
            <person name="Liu H."/>
            <person name="Rahman M.U."/>
            <person name="Tse V.Y."/>
            <person name="Vargas A.S."/>
            <person name="Torres C."/>
            <person name="Kapinos A."/>
            <person name="Freise A.C."/>
            <person name="Reddi K."/>
            <person name="Moberg-Parker J."/>
            <person name="Garlena R.A."/>
            <person name="Russell D.A."/>
            <person name="Pope W.H."/>
            <person name="Jacobs-Sera D."/>
            <person name="Hatfull G.F."/>
        </authorList>
    </citation>
    <scope>NUCLEOTIDE SEQUENCE [LARGE SCALE GENOMIC DNA]</scope>
</reference>
<gene>
    <name evidence="1" type="primary">18</name>
    <name evidence="1" type="ORF">SEA_WHYTU_18</name>
</gene>
<dbReference type="EMBL" id="MT024870">
    <property type="protein sequence ID" value="QIN94487.1"/>
    <property type="molecule type" value="Genomic_DNA"/>
</dbReference>
<protein>
    <submittedName>
        <fullName evidence="1">Uncharacterized protein</fullName>
    </submittedName>
</protein>
<evidence type="ECO:0000313" key="1">
    <source>
        <dbReference type="EMBL" id="QIN94487.1"/>
    </source>
</evidence>
<dbReference type="Proteomes" id="UP000501873">
    <property type="component" value="Segment"/>
</dbReference>
<dbReference type="KEGG" id="vg:80090812"/>
<keyword evidence="2" id="KW-1185">Reference proteome</keyword>
<sequence length="166" mass="18163">MNTYEARYEARSKRRGDLYPAAADAYVPAAVIHDHVEAGGFGWPVSGDLTTIEHGVPVPKLRRRLRVVAAGRLRPIDAGSCSLGVLWNLDARELTADVRAGRVDPVAVDGDGHLRARAALIASNEAMNKAWADSREECFATDPGAERRRDEARDRYREALATARSV</sequence>
<dbReference type="GeneID" id="80090812"/>
<dbReference type="RefSeq" id="YP_010761562.1">
    <property type="nucleotide sequence ID" value="NC_073599.1"/>
</dbReference>
<accession>A0A6G8R2Q6</accession>
<evidence type="ECO:0000313" key="2">
    <source>
        <dbReference type="Proteomes" id="UP000501873"/>
    </source>
</evidence>
<name>A0A6G8R2Q6_9CAUD</name>
<organism evidence="1 2">
    <name type="scientific">Arthrobacter phage Whytu</name>
    <dbReference type="NCBI Taxonomy" id="2713260"/>
    <lineage>
        <taxon>Viruses</taxon>
        <taxon>Duplodnaviria</taxon>
        <taxon>Heunggongvirae</taxon>
        <taxon>Uroviricota</taxon>
        <taxon>Caudoviricetes</taxon>
        <taxon>Whytuvirus</taxon>
        <taxon>Whytuvirus whytu</taxon>
    </lineage>
</organism>